<comment type="subcellular location">
    <subcellularLocation>
        <location evidence="1">Nucleus</location>
    </subcellularLocation>
</comment>
<keyword evidence="3" id="KW-0677">Repeat</keyword>
<dbReference type="PROSITE" id="PS00028">
    <property type="entry name" value="ZINC_FINGER_C2H2_1"/>
    <property type="match status" value="6"/>
</dbReference>
<evidence type="ECO:0000256" key="7">
    <source>
        <dbReference type="PROSITE-ProRule" id="PRU00042"/>
    </source>
</evidence>
<dbReference type="EMBL" id="KE125017">
    <property type="protein sequence ID" value="EPB72901.1"/>
    <property type="molecule type" value="Genomic_DNA"/>
</dbReference>
<feature type="domain" description="C2H2-type" evidence="9">
    <location>
        <begin position="218"/>
        <end position="244"/>
    </location>
</feature>
<dbReference type="PANTHER" id="PTHR24376:SF235">
    <property type="entry name" value="C2H2-TYPE DOMAIN-CONTAINING PROTEIN"/>
    <property type="match status" value="1"/>
</dbReference>
<evidence type="ECO:0000256" key="2">
    <source>
        <dbReference type="ARBA" id="ARBA00022723"/>
    </source>
</evidence>
<dbReference type="Gene3D" id="3.30.160.60">
    <property type="entry name" value="Classic Zinc Finger"/>
    <property type="match status" value="1"/>
</dbReference>
<gene>
    <name evidence="10" type="ORF">ANCCEY_08008</name>
</gene>
<proteinExistence type="predicted"/>
<organism evidence="10 11">
    <name type="scientific">Ancylostoma ceylanicum</name>
    <dbReference type="NCBI Taxonomy" id="53326"/>
    <lineage>
        <taxon>Eukaryota</taxon>
        <taxon>Metazoa</taxon>
        <taxon>Ecdysozoa</taxon>
        <taxon>Nematoda</taxon>
        <taxon>Chromadorea</taxon>
        <taxon>Rhabditida</taxon>
        <taxon>Rhabditina</taxon>
        <taxon>Rhabditomorpha</taxon>
        <taxon>Strongyloidea</taxon>
        <taxon>Ancylostomatidae</taxon>
        <taxon>Ancylostomatinae</taxon>
        <taxon>Ancylostoma</taxon>
    </lineage>
</organism>
<evidence type="ECO:0000256" key="4">
    <source>
        <dbReference type="ARBA" id="ARBA00022771"/>
    </source>
</evidence>
<evidence type="ECO:0000256" key="3">
    <source>
        <dbReference type="ARBA" id="ARBA00022737"/>
    </source>
</evidence>
<evidence type="ECO:0000256" key="6">
    <source>
        <dbReference type="ARBA" id="ARBA00023242"/>
    </source>
</evidence>
<keyword evidence="11" id="KW-1185">Reference proteome</keyword>
<dbReference type="PANTHER" id="PTHR24376">
    <property type="entry name" value="ZINC FINGER PROTEIN"/>
    <property type="match status" value="1"/>
</dbReference>
<dbReference type="InterPro" id="IPR013087">
    <property type="entry name" value="Znf_C2H2_type"/>
</dbReference>
<protein>
    <submittedName>
        <fullName evidence="10">Zinc finger, C2H2 type</fullName>
    </submittedName>
</protein>
<accession>A0A0D6LSA3</accession>
<evidence type="ECO:0000256" key="8">
    <source>
        <dbReference type="SAM" id="MobiDB-lite"/>
    </source>
</evidence>
<feature type="domain" description="C2H2-type" evidence="9">
    <location>
        <begin position="265"/>
        <end position="292"/>
    </location>
</feature>
<feature type="domain" description="C2H2-type" evidence="9">
    <location>
        <begin position="294"/>
        <end position="321"/>
    </location>
</feature>
<keyword evidence="5" id="KW-0862">Zinc</keyword>
<dbReference type="SMART" id="SM00355">
    <property type="entry name" value="ZnF_C2H2"/>
    <property type="match status" value="9"/>
</dbReference>
<feature type="region of interest" description="Disordered" evidence="8">
    <location>
        <begin position="471"/>
        <end position="492"/>
    </location>
</feature>
<sequence length="1153" mass="129881">MCHLISECYMAPCPICGDKLNRRNDRVTHRKMHKDVFERFMCECRRGFSHYPAFTEHQCRTRTLPTVTCSACDRKFVGSVNGGRAKVLNDSADHFIKKHTEELHCLVCKNEPLEALREHVLSHLTESSEVCVPERTLFACRNVEVFLDQSGTGRSQSPPPSMSSTSPVVHTVNEGDEDCMMLDVVELSASSVRFHQSDFLRPTGSISHAVASTREKKYKCSMCSETFLRESTCRHHEQTSHRNDIVSDICDEVYGVPLGMECFMYLCQQCAVAFEDPHRARKHLAQHMIKGPAFPCEKCSSICLTDSNLREHHRKHDDGKLTYRCLRCTPNKIYHSQTLLRSLGFAIASELYFQPNDEAAHKKADVTKVARIAVPTLCSHRTFITFGDAFTTCPEDPSRCFGLVNQNRWHSYLCATNRENPGEMPTSMPEGVVVRNVYSENMIDMLLSRFRISENNRGITLTFTALDRTNKYRTSTGSPSRPSNNGPPVLAPYRHSIPSEELEQNGNISTCEIANRRRGSAADGSQVLSAPILVPSQQVYVNQTGGDMPALRQTLSNTPIPHTQSQVLLFDFVVCKNTSKLRNPSGLTEFPRQILTIFAFFTACIFCRCRNVPVICEPSHRAYEAVNSLCTKFREVHPIAAQTLFSALNSFIRETINRRHGRALFCFCRWHYSPQCFDASGQHVANLLPTHLNSSLLLSNYQKGLFYPDPASVTILTPVPLPSTTCRPVVSGSGSANPPTQSVIQRCVVCDIIAPTGLCRATSFCADYMVAVPLVPANMKEQWANHICRSVTGSKAQELLNAFRSSHSHRLCIRHFNPRTMVINPSGVLVKNPSSVTELPLLDFSQYAMLNAEFSQAFSKLLDAMEKRQNSNTIAMMLKIVQELVKCNDEKCSRPLNSCNDVRFHRFHDLQHKYVCMECFSTTDVIRTEQEMIEHFVSKHSQRSPGDTSIPVVYSLHCPLRNCSAAFPSVQTLRKHINHVHANQFPCSSDNCATRFFNSAKMVFHNGVHEKHSCDVTCCYLCGVADPWQREVNGVRVSHELVHGMRRFIACKTCMAPMGQDPTGVMLIDHFMRHHMLDQPKRVRHCKVCRQNVIEPGIAEHILEQHRLIAFRARYAPQSNMVSVMNGSEFCVYLGIPPDLCKPNPLADSSELG</sequence>
<dbReference type="AlphaFoldDB" id="A0A0D6LSA3"/>
<keyword evidence="6" id="KW-0539">Nucleus</keyword>
<evidence type="ECO:0000259" key="9">
    <source>
        <dbReference type="PROSITE" id="PS50157"/>
    </source>
</evidence>
<keyword evidence="4 7" id="KW-0863">Zinc-finger</keyword>
<dbReference type="Proteomes" id="UP000054495">
    <property type="component" value="Unassembled WGS sequence"/>
</dbReference>
<keyword evidence="2" id="KW-0479">Metal-binding</keyword>
<dbReference type="PROSITE" id="PS50157">
    <property type="entry name" value="ZINC_FINGER_C2H2_2"/>
    <property type="match status" value="4"/>
</dbReference>
<feature type="compositionally biased region" description="Low complexity" evidence="8">
    <location>
        <begin position="473"/>
        <end position="488"/>
    </location>
</feature>
<reference evidence="10 11" key="1">
    <citation type="submission" date="2013-05" db="EMBL/GenBank/DDBJ databases">
        <title>Draft genome of the parasitic nematode Anyclostoma ceylanicum.</title>
        <authorList>
            <person name="Mitreva M."/>
        </authorList>
    </citation>
    <scope>NUCLEOTIDE SEQUENCE [LARGE SCALE GENOMIC DNA]</scope>
</reference>
<evidence type="ECO:0000256" key="1">
    <source>
        <dbReference type="ARBA" id="ARBA00004123"/>
    </source>
</evidence>
<dbReference type="GO" id="GO:0008270">
    <property type="term" value="F:zinc ion binding"/>
    <property type="evidence" value="ECO:0007669"/>
    <property type="project" value="UniProtKB-KW"/>
</dbReference>
<evidence type="ECO:0000313" key="11">
    <source>
        <dbReference type="Proteomes" id="UP000054495"/>
    </source>
</evidence>
<feature type="domain" description="C2H2-type" evidence="9">
    <location>
        <begin position="956"/>
        <end position="986"/>
    </location>
</feature>
<evidence type="ECO:0000256" key="5">
    <source>
        <dbReference type="ARBA" id="ARBA00022833"/>
    </source>
</evidence>
<evidence type="ECO:0000313" key="10">
    <source>
        <dbReference type="EMBL" id="EPB72901.1"/>
    </source>
</evidence>
<name>A0A0D6LSA3_9BILA</name>
<dbReference type="GO" id="GO:0005634">
    <property type="term" value="C:nucleus"/>
    <property type="evidence" value="ECO:0007669"/>
    <property type="project" value="UniProtKB-SubCell"/>
</dbReference>